<dbReference type="Gene3D" id="3.20.20.100">
    <property type="entry name" value="NADP-dependent oxidoreductase domain"/>
    <property type="match status" value="1"/>
</dbReference>
<keyword evidence="1" id="KW-0521">NADP</keyword>
<dbReference type="InterPro" id="IPR050523">
    <property type="entry name" value="AKR_Detox_Biosynth"/>
</dbReference>
<name>A0A6A6PJN7_9PEZI</name>
<keyword evidence="2" id="KW-0560">Oxidoreductase</keyword>
<sequence>MSAGLAPPPKSVLGRHRLLAPTASVFVSPLCLGAMNFGEAWKSFLGECSKETAFEMLDYFYEQGGNFIDTAVNYQAGESEQWLGEWMQKHGRRNEVVLATKYTGPFNHALGTSVHQSNYGGTGSKSMYVSLESSLKNLQTDYIDLYYVHVWDFTTGIPELMQSLNHLVQQRKVLYLGVSDTPAWVVAQANAYARQHGLRQFSVYQGRWSAAERDFEREIIPMCKSEGMSLAPWGALGGGLFRSPDEGEKQGGRNMPSIVTGKEGSVSVVLDRIAKKKGVPITSIGLAYVMHKAPYVTPIVGGRKVEHLKSNIEALTIQLSPEEIDEIETGYDFQLGFPHNFLRGANKAPQGPEDVKFTRSRVHADFVKGPQPIAPHQGPLDS</sequence>
<accession>A0A6A6PJN7</accession>
<dbReference type="Proteomes" id="UP000799767">
    <property type="component" value="Unassembled WGS sequence"/>
</dbReference>
<evidence type="ECO:0000256" key="3">
    <source>
        <dbReference type="ARBA" id="ARBA00038157"/>
    </source>
</evidence>
<feature type="domain" description="NADP-dependent oxidoreductase" evidence="4">
    <location>
        <begin position="29"/>
        <end position="328"/>
    </location>
</feature>
<dbReference type="RefSeq" id="XP_033586047.1">
    <property type="nucleotide sequence ID" value="XM_033731677.1"/>
</dbReference>
<dbReference type="SUPFAM" id="SSF51430">
    <property type="entry name" value="NAD(P)-linked oxidoreductase"/>
    <property type="match status" value="1"/>
</dbReference>
<dbReference type="InterPro" id="IPR023210">
    <property type="entry name" value="NADP_OxRdtase_dom"/>
</dbReference>
<dbReference type="OrthoDB" id="48988at2759"/>
<evidence type="ECO:0000256" key="2">
    <source>
        <dbReference type="ARBA" id="ARBA00023002"/>
    </source>
</evidence>
<reference evidence="5" key="1">
    <citation type="journal article" date="2020" name="Stud. Mycol.">
        <title>101 Dothideomycetes genomes: a test case for predicting lifestyles and emergence of pathogens.</title>
        <authorList>
            <person name="Haridas S."/>
            <person name="Albert R."/>
            <person name="Binder M."/>
            <person name="Bloem J."/>
            <person name="Labutti K."/>
            <person name="Salamov A."/>
            <person name="Andreopoulos B."/>
            <person name="Baker S."/>
            <person name="Barry K."/>
            <person name="Bills G."/>
            <person name="Bluhm B."/>
            <person name="Cannon C."/>
            <person name="Castanera R."/>
            <person name="Culley D."/>
            <person name="Daum C."/>
            <person name="Ezra D."/>
            <person name="Gonzalez J."/>
            <person name="Henrissat B."/>
            <person name="Kuo A."/>
            <person name="Liang C."/>
            <person name="Lipzen A."/>
            <person name="Lutzoni F."/>
            <person name="Magnuson J."/>
            <person name="Mondo S."/>
            <person name="Nolan M."/>
            <person name="Ohm R."/>
            <person name="Pangilinan J."/>
            <person name="Park H.-J."/>
            <person name="Ramirez L."/>
            <person name="Alfaro M."/>
            <person name="Sun H."/>
            <person name="Tritt A."/>
            <person name="Yoshinaga Y."/>
            <person name="Zwiers L.-H."/>
            <person name="Turgeon B."/>
            <person name="Goodwin S."/>
            <person name="Spatafora J."/>
            <person name="Crous P."/>
            <person name="Grigoriev I."/>
        </authorList>
    </citation>
    <scope>NUCLEOTIDE SEQUENCE</scope>
    <source>
        <strain evidence="5">CBS 113389</strain>
    </source>
</reference>
<dbReference type="PANTHER" id="PTHR43364">
    <property type="entry name" value="NADH-SPECIFIC METHYLGLYOXAL REDUCTASE-RELATED"/>
    <property type="match status" value="1"/>
</dbReference>
<organism evidence="5 6">
    <name type="scientific">Neohortaea acidophila</name>
    <dbReference type="NCBI Taxonomy" id="245834"/>
    <lineage>
        <taxon>Eukaryota</taxon>
        <taxon>Fungi</taxon>
        <taxon>Dikarya</taxon>
        <taxon>Ascomycota</taxon>
        <taxon>Pezizomycotina</taxon>
        <taxon>Dothideomycetes</taxon>
        <taxon>Dothideomycetidae</taxon>
        <taxon>Mycosphaerellales</taxon>
        <taxon>Teratosphaeriaceae</taxon>
        <taxon>Neohortaea</taxon>
    </lineage>
</organism>
<proteinExistence type="inferred from homology"/>
<dbReference type="GeneID" id="54472679"/>
<dbReference type="Pfam" id="PF00248">
    <property type="entry name" value="Aldo_ket_red"/>
    <property type="match status" value="1"/>
</dbReference>
<dbReference type="EMBL" id="MU001641">
    <property type="protein sequence ID" value="KAF2479477.1"/>
    <property type="molecule type" value="Genomic_DNA"/>
</dbReference>
<evidence type="ECO:0000313" key="5">
    <source>
        <dbReference type="EMBL" id="KAF2479477.1"/>
    </source>
</evidence>
<dbReference type="AlphaFoldDB" id="A0A6A6PJN7"/>
<evidence type="ECO:0000256" key="1">
    <source>
        <dbReference type="ARBA" id="ARBA00022857"/>
    </source>
</evidence>
<dbReference type="GO" id="GO:0016491">
    <property type="term" value="F:oxidoreductase activity"/>
    <property type="evidence" value="ECO:0007669"/>
    <property type="project" value="UniProtKB-KW"/>
</dbReference>
<dbReference type="InterPro" id="IPR036812">
    <property type="entry name" value="NAD(P)_OxRdtase_dom_sf"/>
</dbReference>
<evidence type="ECO:0000259" key="4">
    <source>
        <dbReference type="Pfam" id="PF00248"/>
    </source>
</evidence>
<gene>
    <name evidence="5" type="ORF">BDY17DRAFT_257340</name>
</gene>
<evidence type="ECO:0000313" key="6">
    <source>
        <dbReference type="Proteomes" id="UP000799767"/>
    </source>
</evidence>
<comment type="similarity">
    <text evidence="3">Belongs to the aldo/keto reductase family. Aldo/keto reductase 2 subfamily.</text>
</comment>
<protein>
    <submittedName>
        <fullName evidence="5">Aryl-alcohol dehydrogenase</fullName>
    </submittedName>
</protein>
<dbReference type="PANTHER" id="PTHR43364:SF7">
    <property type="entry name" value="NADP-DEPENDENT OXIDOREDUCTASE DOMAIN-CONTAINING PROTEIN-RELATED"/>
    <property type="match status" value="1"/>
</dbReference>
<keyword evidence="6" id="KW-1185">Reference proteome</keyword>